<evidence type="ECO:0000313" key="2">
    <source>
        <dbReference type="Ensembl" id="ENSPTXP00000016073.1"/>
    </source>
</evidence>
<evidence type="ECO:0000256" key="1">
    <source>
        <dbReference type="SAM" id="MobiDB-lite"/>
    </source>
</evidence>
<dbReference type="GeneTree" id="ENSGT00940000171312"/>
<dbReference type="Ensembl" id="ENSPTXT00000016561.1">
    <property type="protein sequence ID" value="ENSPTXP00000016073.1"/>
    <property type="gene ID" value="ENSPTXG00000011109.1"/>
</dbReference>
<dbReference type="GO" id="GO:0005634">
    <property type="term" value="C:nucleus"/>
    <property type="evidence" value="ECO:0007669"/>
    <property type="project" value="TreeGrafter"/>
</dbReference>
<sequence length="214" mass="23188">VFVENINKSCSLYAPLPNTATPFLAQHWDARPKPPVKPKPCVLPKPAVPVKPMPGLRQTLSEVPSAEKINLLAGPKPYSSGAGSAVKRLSFNLKCSPRESSADKEDAEPTKKSSAIETAPKEECRESSSVAKCTLPFKVKPVPVATKPERFPGTTVEEILAKIEKPSESSPSFDRPRLVRSFFSQDGGSSVHLGPKGYVAFRRSSRSYNQNGPC</sequence>
<dbReference type="PANTHER" id="PTHR22042:SF2">
    <property type="entry name" value="182 KDA TANKYRASE-1-BINDING PROTEIN"/>
    <property type="match status" value="1"/>
</dbReference>
<dbReference type="GO" id="GO:0006302">
    <property type="term" value="P:double-strand break repair"/>
    <property type="evidence" value="ECO:0007669"/>
    <property type="project" value="TreeGrafter"/>
</dbReference>
<keyword evidence="3" id="KW-1185">Reference proteome</keyword>
<evidence type="ECO:0000313" key="3">
    <source>
        <dbReference type="Proteomes" id="UP000472273"/>
    </source>
</evidence>
<dbReference type="OMA" id="RAPEEEC"/>
<feature type="region of interest" description="Disordered" evidence="1">
    <location>
        <begin position="97"/>
        <end position="123"/>
    </location>
</feature>
<dbReference type="InterPro" id="IPR040006">
    <property type="entry name" value="TNKS1BP1-like"/>
</dbReference>
<dbReference type="PANTHER" id="PTHR22042">
    <property type="entry name" value="TANKYRASE 1 BINDING PROTEIN"/>
    <property type="match status" value="1"/>
</dbReference>
<organism evidence="2 3">
    <name type="scientific">Pseudonaja textilis</name>
    <name type="common">Eastern brown snake</name>
    <dbReference type="NCBI Taxonomy" id="8673"/>
    <lineage>
        <taxon>Eukaryota</taxon>
        <taxon>Metazoa</taxon>
        <taxon>Chordata</taxon>
        <taxon>Craniata</taxon>
        <taxon>Vertebrata</taxon>
        <taxon>Euteleostomi</taxon>
        <taxon>Lepidosauria</taxon>
        <taxon>Squamata</taxon>
        <taxon>Bifurcata</taxon>
        <taxon>Unidentata</taxon>
        <taxon>Episquamata</taxon>
        <taxon>Toxicofera</taxon>
        <taxon>Serpentes</taxon>
        <taxon>Colubroidea</taxon>
        <taxon>Elapidae</taxon>
        <taxon>Hydrophiinae</taxon>
        <taxon>Pseudonaja</taxon>
    </lineage>
</organism>
<accession>A0A670Z2S2</accession>
<reference evidence="2" key="2">
    <citation type="submission" date="2025-09" db="UniProtKB">
        <authorList>
            <consortium name="Ensembl"/>
        </authorList>
    </citation>
    <scope>IDENTIFICATION</scope>
</reference>
<dbReference type="GO" id="GO:0000792">
    <property type="term" value="C:heterochromatin"/>
    <property type="evidence" value="ECO:0007669"/>
    <property type="project" value="TreeGrafter"/>
</dbReference>
<dbReference type="Proteomes" id="UP000472273">
    <property type="component" value="Unplaced"/>
</dbReference>
<dbReference type="AlphaFoldDB" id="A0A670Z2S2"/>
<proteinExistence type="predicted"/>
<protein>
    <submittedName>
        <fullName evidence="2">Uncharacterized protein</fullName>
    </submittedName>
</protein>
<dbReference type="GO" id="GO:0071479">
    <property type="term" value="P:cellular response to ionizing radiation"/>
    <property type="evidence" value="ECO:0007669"/>
    <property type="project" value="TreeGrafter"/>
</dbReference>
<reference evidence="2" key="1">
    <citation type="submission" date="2025-08" db="UniProtKB">
        <authorList>
            <consortium name="Ensembl"/>
        </authorList>
    </citation>
    <scope>IDENTIFICATION</scope>
</reference>
<name>A0A670Z2S2_PSETE</name>
<feature type="compositionally biased region" description="Basic and acidic residues" evidence="1">
    <location>
        <begin position="97"/>
        <end position="111"/>
    </location>
</feature>